<protein>
    <submittedName>
        <fullName evidence="2">Enzymatic polyprotein</fullName>
    </submittedName>
</protein>
<dbReference type="InterPro" id="IPR043128">
    <property type="entry name" value="Rev_trsase/Diguanyl_cyclase"/>
</dbReference>
<dbReference type="InterPro" id="IPR050951">
    <property type="entry name" value="Retrovirus_Pol_polyprotein"/>
</dbReference>
<dbReference type="CDD" id="cd01647">
    <property type="entry name" value="RT_LTR"/>
    <property type="match status" value="1"/>
</dbReference>
<evidence type="ECO:0000313" key="3">
    <source>
        <dbReference type="Proteomes" id="UP001249851"/>
    </source>
</evidence>
<keyword evidence="3" id="KW-1185">Reference proteome</keyword>
<feature type="domain" description="Reverse transcriptase" evidence="1">
    <location>
        <begin position="9"/>
        <end position="160"/>
    </location>
</feature>
<comment type="caution">
    <text evidence="2">The sequence shown here is derived from an EMBL/GenBank/DDBJ whole genome shotgun (WGS) entry which is preliminary data.</text>
</comment>
<dbReference type="InterPro" id="IPR043502">
    <property type="entry name" value="DNA/RNA_pol_sf"/>
</dbReference>
<dbReference type="Gene3D" id="3.30.70.270">
    <property type="match status" value="1"/>
</dbReference>
<sequence length="213" mass="24327">MSSVIIPTKKSGALRMCIVPRPLNQVSKRQTHQLPILDDLMPELAGAKIFSTNDLTAGYWHSLTDDEPSRLTTFGTFLGRYRWKRLPFGLSATSEILHKRVSQALEGLERVLNIIDDILINGVADTEDDARRDHDRKLEALLLRCRERGIAHNKNKLKLRITEVPLMALPNYRLRIDPDKKLKPSWRCLDQKTLRVCRSLTDLSIACQNSDFA</sequence>
<dbReference type="Gene3D" id="3.10.10.10">
    <property type="entry name" value="HIV Type 1 Reverse Transcriptase, subunit A, domain 1"/>
    <property type="match status" value="1"/>
</dbReference>
<dbReference type="PANTHER" id="PTHR37984">
    <property type="entry name" value="PROTEIN CBG26694"/>
    <property type="match status" value="1"/>
</dbReference>
<gene>
    <name evidence="2" type="ORF">P5673_026288</name>
</gene>
<dbReference type="Pfam" id="PF00078">
    <property type="entry name" value="RVT_1"/>
    <property type="match status" value="1"/>
</dbReference>
<evidence type="ECO:0000313" key="2">
    <source>
        <dbReference type="EMBL" id="KAK2552626.1"/>
    </source>
</evidence>
<dbReference type="InterPro" id="IPR000477">
    <property type="entry name" value="RT_dom"/>
</dbReference>
<dbReference type="AlphaFoldDB" id="A0AAD9Q0W6"/>
<reference evidence="2" key="1">
    <citation type="journal article" date="2023" name="G3 (Bethesda)">
        <title>Whole genome assembly and annotation of the endangered Caribbean coral Acropora cervicornis.</title>
        <authorList>
            <person name="Selwyn J.D."/>
            <person name="Vollmer S.V."/>
        </authorList>
    </citation>
    <scope>NUCLEOTIDE SEQUENCE</scope>
    <source>
        <strain evidence="2">K2</strain>
    </source>
</reference>
<dbReference type="SUPFAM" id="SSF56672">
    <property type="entry name" value="DNA/RNA polymerases"/>
    <property type="match status" value="1"/>
</dbReference>
<accession>A0AAD9Q0W6</accession>
<name>A0AAD9Q0W6_ACRCE</name>
<dbReference type="PANTHER" id="PTHR37984:SF8">
    <property type="entry name" value="CCHC-TYPE DOMAIN-CONTAINING PROTEIN"/>
    <property type="match status" value="1"/>
</dbReference>
<proteinExistence type="predicted"/>
<dbReference type="EMBL" id="JARQWQ010000085">
    <property type="protein sequence ID" value="KAK2552626.1"/>
    <property type="molecule type" value="Genomic_DNA"/>
</dbReference>
<reference evidence="2" key="2">
    <citation type="journal article" date="2023" name="Science">
        <title>Genomic signatures of disease resistance in endangered staghorn corals.</title>
        <authorList>
            <person name="Vollmer S.V."/>
            <person name="Selwyn J.D."/>
            <person name="Despard B.A."/>
            <person name="Roesel C.L."/>
        </authorList>
    </citation>
    <scope>NUCLEOTIDE SEQUENCE</scope>
    <source>
        <strain evidence="2">K2</strain>
    </source>
</reference>
<dbReference type="Proteomes" id="UP001249851">
    <property type="component" value="Unassembled WGS sequence"/>
</dbReference>
<evidence type="ECO:0000259" key="1">
    <source>
        <dbReference type="Pfam" id="PF00078"/>
    </source>
</evidence>
<organism evidence="2 3">
    <name type="scientific">Acropora cervicornis</name>
    <name type="common">Staghorn coral</name>
    <dbReference type="NCBI Taxonomy" id="6130"/>
    <lineage>
        <taxon>Eukaryota</taxon>
        <taxon>Metazoa</taxon>
        <taxon>Cnidaria</taxon>
        <taxon>Anthozoa</taxon>
        <taxon>Hexacorallia</taxon>
        <taxon>Scleractinia</taxon>
        <taxon>Astrocoeniina</taxon>
        <taxon>Acroporidae</taxon>
        <taxon>Acropora</taxon>
    </lineage>
</organism>